<dbReference type="AlphaFoldDB" id="A0AAP0LR83"/>
<accession>A0AAP0LR83</accession>
<comment type="caution">
    <text evidence="1">The sequence shown here is derived from an EMBL/GenBank/DDBJ whole genome shotgun (WGS) entry which is preliminary data.</text>
</comment>
<evidence type="ECO:0000313" key="2">
    <source>
        <dbReference type="Proteomes" id="UP001428341"/>
    </source>
</evidence>
<dbReference type="EMBL" id="JBCGBO010000024">
    <property type="protein sequence ID" value="KAK9182487.1"/>
    <property type="molecule type" value="Genomic_DNA"/>
</dbReference>
<keyword evidence="2" id="KW-1185">Reference proteome</keyword>
<reference evidence="1 2" key="1">
    <citation type="submission" date="2024-05" db="EMBL/GenBank/DDBJ databases">
        <title>Haplotype-resolved chromosome-level genome assembly of Huyou (Citrus changshanensis).</title>
        <authorList>
            <person name="Miao C."/>
            <person name="Chen W."/>
            <person name="Wu Y."/>
            <person name="Wang L."/>
            <person name="Zhao S."/>
            <person name="Grierson D."/>
            <person name="Xu C."/>
            <person name="Chen K."/>
        </authorList>
    </citation>
    <scope>NUCLEOTIDE SEQUENCE [LARGE SCALE GENOMIC DNA]</scope>
    <source>
        <strain evidence="1">01-14</strain>
        <tissue evidence="1">Leaf</tissue>
    </source>
</reference>
<dbReference type="Proteomes" id="UP001428341">
    <property type="component" value="Unassembled WGS sequence"/>
</dbReference>
<proteinExistence type="predicted"/>
<evidence type="ECO:0000313" key="1">
    <source>
        <dbReference type="EMBL" id="KAK9182487.1"/>
    </source>
</evidence>
<organism evidence="1 2">
    <name type="scientific">Citrus x changshan-huyou</name>
    <dbReference type="NCBI Taxonomy" id="2935761"/>
    <lineage>
        <taxon>Eukaryota</taxon>
        <taxon>Viridiplantae</taxon>
        <taxon>Streptophyta</taxon>
        <taxon>Embryophyta</taxon>
        <taxon>Tracheophyta</taxon>
        <taxon>Spermatophyta</taxon>
        <taxon>Magnoliopsida</taxon>
        <taxon>eudicotyledons</taxon>
        <taxon>Gunneridae</taxon>
        <taxon>Pentapetalae</taxon>
        <taxon>rosids</taxon>
        <taxon>malvids</taxon>
        <taxon>Sapindales</taxon>
        <taxon>Rutaceae</taxon>
        <taxon>Aurantioideae</taxon>
        <taxon>Citrus</taxon>
    </lineage>
</organism>
<sequence length="61" mass="6923">MAKLDEMKPPAQLVPLYFTRWDEFILISALVDLPGPEHLLKPERLSIYGSVGILSSKLRKT</sequence>
<name>A0AAP0LR83_9ROSI</name>
<protein>
    <submittedName>
        <fullName evidence="1">Uncharacterized protein</fullName>
    </submittedName>
</protein>
<gene>
    <name evidence="1" type="ORF">WN944_025632</name>
</gene>